<keyword evidence="4" id="KW-1185">Reference proteome</keyword>
<evidence type="ECO:0000256" key="2">
    <source>
        <dbReference type="SAM" id="MobiDB-lite"/>
    </source>
</evidence>
<protein>
    <submittedName>
        <fullName evidence="3">Guanine nucleotide exchange factor 10-like protein</fullName>
    </submittedName>
</protein>
<dbReference type="PANTHER" id="PTHR12877:SF7">
    <property type="entry name" value="RHO GUANINE NUCLEOTIDE EXCHANGE FACTOR 10-LIKE PROTEIN"/>
    <property type="match status" value="1"/>
</dbReference>
<dbReference type="OrthoDB" id="5969286at2759"/>
<dbReference type="InterPro" id="IPR039919">
    <property type="entry name" value="ARHGEF10/ARHGEF17"/>
</dbReference>
<dbReference type="PANTHER" id="PTHR12877">
    <property type="entry name" value="RHO GUANINE NUCLEOTIDE EXCHANGE FACTOR"/>
    <property type="match status" value="1"/>
</dbReference>
<dbReference type="AlphaFoldDB" id="A0A9X0A7N9"/>
<dbReference type="GO" id="GO:0051496">
    <property type="term" value="P:positive regulation of stress fiber assembly"/>
    <property type="evidence" value="ECO:0007669"/>
    <property type="project" value="TreeGrafter"/>
</dbReference>
<comment type="caution">
    <text evidence="3">The sequence shown here is derived from an EMBL/GenBank/DDBJ whole genome shotgun (WGS) entry which is preliminary data.</text>
</comment>
<evidence type="ECO:0000313" key="4">
    <source>
        <dbReference type="Proteomes" id="UP001163046"/>
    </source>
</evidence>
<feature type="compositionally biased region" description="Polar residues" evidence="2">
    <location>
        <begin position="498"/>
        <end position="508"/>
    </location>
</feature>
<evidence type="ECO:0000313" key="3">
    <source>
        <dbReference type="EMBL" id="KAJ7394837.1"/>
    </source>
</evidence>
<gene>
    <name evidence="3" type="primary">ARHGEF10L</name>
    <name evidence="3" type="ORF">OS493_000672</name>
</gene>
<proteinExistence type="predicted"/>
<dbReference type="SUPFAM" id="SSF50998">
    <property type="entry name" value="Quinoprotein alcohol dehydrogenase-like"/>
    <property type="match status" value="1"/>
</dbReference>
<dbReference type="Gene3D" id="2.130.10.10">
    <property type="entry name" value="YVTN repeat-like/Quinoprotein amine dehydrogenase"/>
    <property type="match status" value="1"/>
</dbReference>
<reference evidence="3" key="1">
    <citation type="submission" date="2023-01" db="EMBL/GenBank/DDBJ databases">
        <title>Genome assembly of the deep-sea coral Lophelia pertusa.</title>
        <authorList>
            <person name="Herrera S."/>
            <person name="Cordes E."/>
        </authorList>
    </citation>
    <scope>NUCLEOTIDE SEQUENCE</scope>
    <source>
        <strain evidence="3">USNM1676648</strain>
        <tissue evidence="3">Polyp</tissue>
    </source>
</reference>
<dbReference type="GO" id="GO:0005085">
    <property type="term" value="F:guanyl-nucleotide exchange factor activity"/>
    <property type="evidence" value="ECO:0007669"/>
    <property type="project" value="UniProtKB-KW"/>
</dbReference>
<dbReference type="EMBL" id="MU825396">
    <property type="protein sequence ID" value="KAJ7394837.1"/>
    <property type="molecule type" value="Genomic_DNA"/>
</dbReference>
<dbReference type="InterPro" id="IPR011047">
    <property type="entry name" value="Quinoprotein_ADH-like_sf"/>
</dbReference>
<dbReference type="InterPro" id="IPR015943">
    <property type="entry name" value="WD40/YVTN_repeat-like_dom_sf"/>
</dbReference>
<keyword evidence="1" id="KW-0344">Guanine-nucleotide releasing factor</keyword>
<dbReference type="Proteomes" id="UP001163046">
    <property type="component" value="Unassembled WGS sequence"/>
</dbReference>
<dbReference type="GO" id="GO:0030036">
    <property type="term" value="P:actin cytoskeleton organization"/>
    <property type="evidence" value="ECO:0007669"/>
    <property type="project" value="TreeGrafter"/>
</dbReference>
<feature type="region of interest" description="Disordered" evidence="2">
    <location>
        <begin position="477"/>
        <end position="522"/>
    </location>
</feature>
<feature type="compositionally biased region" description="Acidic residues" evidence="2">
    <location>
        <begin position="365"/>
        <end position="377"/>
    </location>
</feature>
<sequence length="614" mass="67215">MPLLKDNSSLFVLNQKAKVHCIVVESFHVCDSIVICGAYVERTCGEEKKFKGPITGRFGFPFPTVWLGTQGGRIFIYNAVDSTRRYVMSVKLPDAVLDIKAVNMKIYAGVADGSVVIFKRNQEGTWNFSEPKAVGLGKFPVMAMAVVRENLWCSCGNKLFIINHAEEVIKHVIEVDDNPKTSIKHLVSYGVGVWVSVWKFPSIKLFHSETLKHVQDISISSPVTNMQRDIDSQLEKTKLDQVYATALAADEGLLWVGTSVGVTLVFPLPRLEGIPLVSGKACVAFHSYCSSVRCFYPLKNNPNAGTGHGPEAKKMELSLFREHEVRDACVQTDAGVSGAWSYASRGAAFPNSKMQVTRRQTTDRGEEDEEDFSDEDVHSDDEFNFIEDKQQTLNGMRIASVGTASSTGSFSVRFEDPAKSPTPSSVLSDDFVGKTDFQVDDFARMLSEFKGFGSTPPSSIPEAPRIPLVVVNEQSTTASSVDAKGDGPQETGEESAVSGETTGSSSALGEQGGGSGNETADCRGRIKSVGEYVKLNDARAAAEAQGISLEPVNENTSASKDHPKAKATFNRKLNPNRKISSLLPVTWELQVTSRLLTTRIIKLENHRKLQRRRK</sequence>
<name>A0A9X0A7N9_9CNID</name>
<organism evidence="3 4">
    <name type="scientific">Desmophyllum pertusum</name>
    <dbReference type="NCBI Taxonomy" id="174260"/>
    <lineage>
        <taxon>Eukaryota</taxon>
        <taxon>Metazoa</taxon>
        <taxon>Cnidaria</taxon>
        <taxon>Anthozoa</taxon>
        <taxon>Hexacorallia</taxon>
        <taxon>Scleractinia</taxon>
        <taxon>Caryophylliina</taxon>
        <taxon>Caryophylliidae</taxon>
        <taxon>Desmophyllum</taxon>
    </lineage>
</organism>
<feature type="region of interest" description="Disordered" evidence="2">
    <location>
        <begin position="351"/>
        <end position="377"/>
    </location>
</feature>
<dbReference type="Pfam" id="PF19056">
    <property type="entry name" value="WD40_2"/>
    <property type="match status" value="1"/>
</dbReference>
<evidence type="ECO:0000256" key="1">
    <source>
        <dbReference type="ARBA" id="ARBA00022658"/>
    </source>
</evidence>
<accession>A0A9X0A7N9</accession>